<accession>A0ABN0R795</accession>
<dbReference type="Proteomes" id="UP000020681">
    <property type="component" value="Unassembled WGS sequence"/>
</dbReference>
<dbReference type="EMBL" id="JAOL01000070">
    <property type="protein sequence ID" value="EUA92999.1"/>
    <property type="molecule type" value="Genomic_DNA"/>
</dbReference>
<protein>
    <submittedName>
        <fullName evidence="1">Uncharacterized protein</fullName>
    </submittedName>
</protein>
<name>A0ABN0R795_MYCUL</name>
<evidence type="ECO:0000313" key="2">
    <source>
        <dbReference type="Proteomes" id="UP000020681"/>
    </source>
</evidence>
<keyword evidence="2" id="KW-1185">Reference proteome</keyword>
<sequence length="39" mass="3803">MGAMAAALPALVPAPTECRFKAAAVNASGALVTDAMAQD</sequence>
<evidence type="ECO:0000313" key="1">
    <source>
        <dbReference type="EMBL" id="EUA92999.1"/>
    </source>
</evidence>
<proteinExistence type="predicted"/>
<reference evidence="1 2" key="1">
    <citation type="submission" date="2014-01" db="EMBL/GenBank/DDBJ databases">
        <authorList>
            <person name="Dobos K."/>
            <person name="Lenaerts A."/>
            <person name="Ordway D."/>
            <person name="DeGroote M.A."/>
            <person name="Parker T."/>
            <person name="Sizemore C."/>
            <person name="Tallon L.J."/>
            <person name="Sadzewicz L.K."/>
            <person name="Sengamalay N."/>
            <person name="Fraser C.M."/>
            <person name="Hine E."/>
            <person name="Shefchek K.A."/>
            <person name="Das S.P."/>
            <person name="Tettelin H."/>
        </authorList>
    </citation>
    <scope>NUCLEOTIDE SEQUENCE [LARGE SCALE GENOMIC DNA]</scope>
    <source>
        <strain evidence="1 2">Harvey</strain>
    </source>
</reference>
<gene>
    <name evidence="1" type="ORF">I551_0630</name>
</gene>
<comment type="caution">
    <text evidence="1">The sequence shown here is derived from an EMBL/GenBank/DDBJ whole genome shotgun (WGS) entry which is preliminary data.</text>
</comment>
<organism evidence="1 2">
    <name type="scientific">Mycobacterium ulcerans str. Harvey</name>
    <dbReference type="NCBI Taxonomy" id="1299332"/>
    <lineage>
        <taxon>Bacteria</taxon>
        <taxon>Bacillati</taxon>
        <taxon>Actinomycetota</taxon>
        <taxon>Actinomycetes</taxon>
        <taxon>Mycobacteriales</taxon>
        <taxon>Mycobacteriaceae</taxon>
        <taxon>Mycobacterium</taxon>
        <taxon>Mycobacterium ulcerans group</taxon>
    </lineage>
</organism>